<comment type="caution">
    <text evidence="1">The sequence shown here is derived from an EMBL/GenBank/DDBJ whole genome shotgun (WGS) entry which is preliminary data.</text>
</comment>
<gene>
    <name evidence="1" type="primary">cas5u6u</name>
    <name evidence="1" type="ORF">C7B47_15030</name>
</gene>
<evidence type="ECO:0000313" key="2">
    <source>
        <dbReference type="Proteomes" id="UP000242705"/>
    </source>
</evidence>
<evidence type="ECO:0000313" key="1">
    <source>
        <dbReference type="EMBL" id="PSR24353.1"/>
    </source>
</evidence>
<dbReference type="NCBIfam" id="TIGR02165">
    <property type="entry name" value="cas5_6_GSU0054"/>
    <property type="match status" value="1"/>
</dbReference>
<proteinExistence type="predicted"/>
<dbReference type="EMBL" id="PXYX01000057">
    <property type="protein sequence ID" value="PSR24353.1"/>
    <property type="molecule type" value="Genomic_DNA"/>
</dbReference>
<reference evidence="1 2" key="1">
    <citation type="journal article" date="2014" name="BMC Genomics">
        <title>Comparison of environmental and isolate Sulfobacillus genomes reveals diverse carbon, sulfur, nitrogen, and hydrogen metabolisms.</title>
        <authorList>
            <person name="Justice N.B."/>
            <person name="Norman A."/>
            <person name="Brown C.T."/>
            <person name="Singh A."/>
            <person name="Thomas B.C."/>
            <person name="Banfield J.F."/>
        </authorList>
    </citation>
    <scope>NUCLEOTIDE SEQUENCE [LARGE SCALE GENOMIC DNA]</scope>
    <source>
        <strain evidence="1">AMDSBA5</strain>
    </source>
</reference>
<name>A0A2T2WQ56_SULTH</name>
<accession>A0A2T2WQ56</accession>
<dbReference type="AlphaFoldDB" id="A0A2T2WQ56"/>
<sequence>MVTLLVRFISGTYHATPWGHHVNEGRVEWPPSPWRILRTIIATYYLKCSDHFSESQVKDIVLQLAHVLPEYYLPPVSASHVRYYHPQASYQVFDNFLAVSPDTPLVVRWPEVELTDEEWTVFDEIVKRIGYLGRSESWVDMQLVRQWSGEPNWRPERGVESEAVDLLAPVKPHDYRMWVNGFMSRDRMEKPSGNRRRRRIGVPVVPVVPEDLWQALLMDTNQLEQGGWTRPPGTQWVTYGCGKSQQLAPLLRKPRKHYTMVRLTLEGKPRPRVQQTLTVTELFRSALMRQLDDVMGQIPWTISGHIGTGPAQGHRHAYFLPEDADNDGRIDHLVLYVPSGISDEVIRALGRIRFLKSYASDRVWPVYFEGAGEVEDFSGVSALVGPAATWRSLTPYLHPWHQKKHGKFGPHEQLQRELLLQKAFPAVEQLSRLPAMTLGGHTVYAVEFRKQRPGKNEGPDRVGSFWEVQFSEAILGPLGLGRGAHHGLGTFVALARSE</sequence>
<dbReference type="Proteomes" id="UP000242705">
    <property type="component" value="Unassembled WGS sequence"/>
</dbReference>
<dbReference type="InterPro" id="IPR019089">
    <property type="entry name" value="Cas_GSU0054"/>
</dbReference>
<protein>
    <submittedName>
        <fullName evidence="1">Type I-U CRISPR-associated protein Cas5/Cas6</fullName>
    </submittedName>
</protein>
<organism evidence="1 2">
    <name type="scientific">Sulfobacillus thermosulfidooxidans</name>
    <dbReference type="NCBI Taxonomy" id="28034"/>
    <lineage>
        <taxon>Bacteria</taxon>
        <taxon>Bacillati</taxon>
        <taxon>Bacillota</taxon>
        <taxon>Clostridia</taxon>
        <taxon>Eubacteriales</taxon>
        <taxon>Clostridiales Family XVII. Incertae Sedis</taxon>
        <taxon>Sulfobacillus</taxon>
    </lineage>
</organism>